<dbReference type="Proteomes" id="UP001221142">
    <property type="component" value="Unassembled WGS sequence"/>
</dbReference>
<proteinExistence type="predicted"/>
<gene>
    <name evidence="2" type="ORF">FB45DRAFT_169729</name>
</gene>
<feature type="region of interest" description="Disordered" evidence="1">
    <location>
        <begin position="118"/>
        <end position="146"/>
    </location>
</feature>
<organism evidence="2 3">
    <name type="scientific">Roridomyces roridus</name>
    <dbReference type="NCBI Taxonomy" id="1738132"/>
    <lineage>
        <taxon>Eukaryota</taxon>
        <taxon>Fungi</taxon>
        <taxon>Dikarya</taxon>
        <taxon>Basidiomycota</taxon>
        <taxon>Agaricomycotina</taxon>
        <taxon>Agaricomycetes</taxon>
        <taxon>Agaricomycetidae</taxon>
        <taxon>Agaricales</taxon>
        <taxon>Marasmiineae</taxon>
        <taxon>Mycenaceae</taxon>
        <taxon>Roridomyces</taxon>
    </lineage>
</organism>
<feature type="compositionally biased region" description="Low complexity" evidence="1">
    <location>
        <begin position="126"/>
        <end position="137"/>
    </location>
</feature>
<evidence type="ECO:0000313" key="2">
    <source>
        <dbReference type="EMBL" id="KAJ7618620.1"/>
    </source>
</evidence>
<name>A0AAD7FH98_9AGAR</name>
<evidence type="ECO:0000256" key="1">
    <source>
        <dbReference type="SAM" id="MobiDB-lite"/>
    </source>
</evidence>
<protein>
    <submittedName>
        <fullName evidence="2">Uncharacterized protein</fullName>
    </submittedName>
</protein>
<reference evidence="2" key="1">
    <citation type="submission" date="2023-03" db="EMBL/GenBank/DDBJ databases">
        <title>Massive genome expansion in bonnet fungi (Mycena s.s.) driven by repeated elements and novel gene families across ecological guilds.</title>
        <authorList>
            <consortium name="Lawrence Berkeley National Laboratory"/>
            <person name="Harder C.B."/>
            <person name="Miyauchi S."/>
            <person name="Viragh M."/>
            <person name="Kuo A."/>
            <person name="Thoen E."/>
            <person name="Andreopoulos B."/>
            <person name="Lu D."/>
            <person name="Skrede I."/>
            <person name="Drula E."/>
            <person name="Henrissat B."/>
            <person name="Morin E."/>
            <person name="Kohler A."/>
            <person name="Barry K."/>
            <person name="LaButti K."/>
            <person name="Morin E."/>
            <person name="Salamov A."/>
            <person name="Lipzen A."/>
            <person name="Mereny Z."/>
            <person name="Hegedus B."/>
            <person name="Baldrian P."/>
            <person name="Stursova M."/>
            <person name="Weitz H."/>
            <person name="Taylor A."/>
            <person name="Grigoriev I.V."/>
            <person name="Nagy L.G."/>
            <person name="Martin F."/>
            <person name="Kauserud H."/>
        </authorList>
    </citation>
    <scope>NUCLEOTIDE SEQUENCE</scope>
    <source>
        <strain evidence="2">9284</strain>
    </source>
</reference>
<sequence>MSFPIVYTFSQHLDQVVDQVPAAYADLNAGACPIGALLLSIQAAQRSMELWKTGELVIPKRPDTSGQFSFDNYGDKRTREGGIVKLVRRASKYLATVNNWDDNCWEVLYAEAAHWKGHGKKKSGRTSAAATPTASEAETVEQDEDGDLIILSD</sequence>
<evidence type="ECO:0000313" key="3">
    <source>
        <dbReference type="Proteomes" id="UP001221142"/>
    </source>
</evidence>
<dbReference type="AlphaFoldDB" id="A0AAD7FH98"/>
<comment type="caution">
    <text evidence="2">The sequence shown here is derived from an EMBL/GenBank/DDBJ whole genome shotgun (WGS) entry which is preliminary data.</text>
</comment>
<dbReference type="EMBL" id="JARKIF010000019">
    <property type="protein sequence ID" value="KAJ7618620.1"/>
    <property type="molecule type" value="Genomic_DNA"/>
</dbReference>
<keyword evidence="3" id="KW-1185">Reference proteome</keyword>
<accession>A0AAD7FH98</accession>